<dbReference type="EMBL" id="GL833124">
    <property type="protein sequence ID" value="EGB10444.1"/>
    <property type="molecule type" value="Genomic_DNA"/>
</dbReference>
<dbReference type="Pfam" id="PF00069">
    <property type="entry name" value="Pkinase"/>
    <property type="match status" value="1"/>
</dbReference>
<dbReference type="InParanoid" id="F0Y469"/>
<dbReference type="EC" id="2.7.11.1" evidence="1"/>
<evidence type="ECO:0000259" key="7">
    <source>
        <dbReference type="PROSITE" id="PS50011"/>
    </source>
</evidence>
<dbReference type="PROSITE" id="PS50011">
    <property type="entry name" value="PROTEIN_KINASE_DOM"/>
    <property type="match status" value="1"/>
</dbReference>
<feature type="region of interest" description="Disordered" evidence="6">
    <location>
        <begin position="959"/>
        <end position="1017"/>
    </location>
</feature>
<evidence type="ECO:0000313" key="8">
    <source>
        <dbReference type="EMBL" id="EGB10444.1"/>
    </source>
</evidence>
<dbReference type="PANTHER" id="PTHR43671">
    <property type="entry name" value="SERINE/THREONINE-PROTEIN KINASE NEK"/>
    <property type="match status" value="1"/>
</dbReference>
<dbReference type="GO" id="GO:0004674">
    <property type="term" value="F:protein serine/threonine kinase activity"/>
    <property type="evidence" value="ECO:0007669"/>
    <property type="project" value="UniProtKB-EC"/>
</dbReference>
<dbReference type="InterPro" id="IPR008271">
    <property type="entry name" value="Ser/Thr_kinase_AS"/>
</dbReference>
<dbReference type="eggNOG" id="KOG0596">
    <property type="taxonomic scope" value="Eukaryota"/>
</dbReference>
<evidence type="ECO:0000313" key="9">
    <source>
        <dbReference type="Proteomes" id="UP000002729"/>
    </source>
</evidence>
<dbReference type="Gene3D" id="1.10.510.10">
    <property type="entry name" value="Transferase(Phosphotransferase) domain 1"/>
    <property type="match status" value="1"/>
</dbReference>
<evidence type="ECO:0000256" key="6">
    <source>
        <dbReference type="SAM" id="MobiDB-lite"/>
    </source>
</evidence>
<evidence type="ECO:0000256" key="5">
    <source>
        <dbReference type="ARBA" id="ARBA00022840"/>
    </source>
</evidence>
<keyword evidence="5" id="KW-0067">ATP-binding</keyword>
<feature type="region of interest" description="Disordered" evidence="6">
    <location>
        <begin position="1075"/>
        <end position="1105"/>
    </location>
</feature>
<dbReference type="SUPFAM" id="SSF56112">
    <property type="entry name" value="Protein kinase-like (PK-like)"/>
    <property type="match status" value="1"/>
</dbReference>
<name>F0Y469_AURAN</name>
<organism evidence="9">
    <name type="scientific">Aureococcus anophagefferens</name>
    <name type="common">Harmful bloom alga</name>
    <dbReference type="NCBI Taxonomy" id="44056"/>
    <lineage>
        <taxon>Eukaryota</taxon>
        <taxon>Sar</taxon>
        <taxon>Stramenopiles</taxon>
        <taxon>Ochrophyta</taxon>
        <taxon>Pelagophyceae</taxon>
        <taxon>Pelagomonadales</taxon>
        <taxon>Pelagomonadaceae</taxon>
        <taxon>Aureococcus</taxon>
    </lineage>
</organism>
<dbReference type="InterPro" id="IPR050660">
    <property type="entry name" value="NEK_Ser/Thr_kinase"/>
</dbReference>
<feature type="domain" description="Protein kinase" evidence="7">
    <location>
        <begin position="1218"/>
        <end position="1503"/>
    </location>
</feature>
<dbReference type="Proteomes" id="UP000002729">
    <property type="component" value="Unassembled WGS sequence"/>
</dbReference>
<keyword evidence="2" id="KW-0808">Transferase</keyword>
<keyword evidence="4" id="KW-0418">Kinase</keyword>
<dbReference type="InterPro" id="IPR011009">
    <property type="entry name" value="Kinase-like_dom_sf"/>
</dbReference>
<reference evidence="8 9" key="1">
    <citation type="journal article" date="2011" name="Proc. Natl. Acad. Sci. U.S.A.">
        <title>Niche of harmful alga Aureococcus anophagefferens revealed through ecogenomics.</title>
        <authorList>
            <person name="Gobler C.J."/>
            <person name="Berry D.L."/>
            <person name="Dyhrman S.T."/>
            <person name="Wilhelm S.W."/>
            <person name="Salamov A."/>
            <person name="Lobanov A.V."/>
            <person name="Zhang Y."/>
            <person name="Collier J.L."/>
            <person name="Wurch L.L."/>
            <person name="Kustka A.B."/>
            <person name="Dill B.D."/>
            <person name="Shah M."/>
            <person name="VerBerkmoes N.C."/>
            <person name="Kuo A."/>
            <person name="Terry A."/>
            <person name="Pangilinan J."/>
            <person name="Lindquist E.A."/>
            <person name="Lucas S."/>
            <person name="Paulsen I.T."/>
            <person name="Hattenrath-Lehmann T.K."/>
            <person name="Talmage S.C."/>
            <person name="Walker E.A."/>
            <person name="Koch F."/>
            <person name="Burson A.M."/>
            <person name="Marcoval M.A."/>
            <person name="Tang Y.Z."/>
            <person name="Lecleir G.R."/>
            <person name="Coyne K.J."/>
            <person name="Berg G.M."/>
            <person name="Bertrand E.M."/>
            <person name="Saito M.A."/>
            <person name="Gladyshev V.N."/>
            <person name="Grigoriev I.V."/>
        </authorList>
    </citation>
    <scope>NUCLEOTIDE SEQUENCE [LARGE SCALE GENOMIC DNA]</scope>
    <source>
        <strain evidence="9">CCMP 1984</strain>
    </source>
</reference>
<protein>
    <recommendedName>
        <fullName evidence="1">non-specific serine/threonine protein kinase</fullName>
        <ecNumber evidence="1">2.7.11.1</ecNumber>
    </recommendedName>
</protein>
<evidence type="ECO:0000256" key="2">
    <source>
        <dbReference type="ARBA" id="ARBA00022679"/>
    </source>
</evidence>
<evidence type="ECO:0000256" key="3">
    <source>
        <dbReference type="ARBA" id="ARBA00022741"/>
    </source>
</evidence>
<feature type="compositionally biased region" description="Basic and acidic residues" evidence="6">
    <location>
        <begin position="325"/>
        <end position="338"/>
    </location>
</feature>
<gene>
    <name evidence="8" type="ORF">AURANDRAFT_62610</name>
</gene>
<keyword evidence="9" id="KW-1185">Reference proteome</keyword>
<feature type="region of interest" description="Disordered" evidence="6">
    <location>
        <begin position="853"/>
        <end position="881"/>
    </location>
</feature>
<sequence length="1525" mass="157554">MGQWVRADLRPATGTRGDAYASPSPVPVYVCHDEDEALGCFRAAPELACAVCAVPQPAQTRRLLKRRRGRRAHVLVLFRQPDGSVGFDALRSVAVAVVGDGAGVACEASARDAGALAAAVEALEHRREETQTLRLAAKNERRASAFRRLGERLGLIRAGPGAAVAPAVAPPPAVDDAAVASLRALMAGGETASAARALRKAPPAAAAAALATALATGGPEVAWAAAAVADRAACDDVPLIRAWAARCAVRQPREPPSRASLDEADVAEYDDVAELGAQRRSSSGAAEDAPARSLALPNLRLGRLSPQGEGLRTFQSSARAGVGSARDHSARRVGDSARRATHRSARSARLSTADGSTHRGRAERLPPVEAFAAAPCDAAKLAAFAGKALDDAPPALDDDTLSKLDAWAIAEAAALLDRGDGALPTGSALAPASGAAADAVAAACRLLAASLSKATADAALAFAYEAFGALVLGGAAPAAAAALAADAARALGTSAASEARRRCRLLDDGERARPGDVEFAKRCAGERALALRFARGRRDAGDVGVAALRAAARSAARSPHCAPATREALVLVRPDALHAAAAGGAAAADFVSKLLGGDAERDDFFGEEASCLTALRRHVEYCLDEAQPDHVVLHGLDAVHVLLDAARKTDGHAAALSAVASLALRGGWGLGGPLAVVASRLDDPRRGSDAVVAAALRPSTLALLAAADGDVADCAPAFVPLHVEALRDADGAGHLLGGAREASIAQLRSLLLLAARAQPGDCVDAFRFCDAVPWLLELLGPPDCSRSLAASSREPSTPVALEPLAASFEAGDGVLVRAEARNGRERWFKATVDRRDGDAYDILWKSGGGELGVPAERVRAPRGDRRRPPSGAPPRPRPTTPAFARVLDGGLCSPRAPPGAQRVPALRLSPAGPAPPDGVDDLWCLDVPVGAESSRPATDRSGAGLSLDVASARRMTRSLSIGGGDEPTPSLSCITGGAPSPSPRTPGDPLLEFDVPPLLPGDATPRAASRRRRAPPALDDDELHELVVTLLLVLAVGRSSEGGELEPAFCTAHPLSDTGTGIRSHPDRRLSASALRSLNESPMTPTGLRPEHRRSHGALTGRSQSLTARSLSARSALVSARGSPDGASAEGNAQLLEVGTEGSALGFHLLDALHRHCNGDDRAAAVDRCLAGVARRLEAWGAAAPGSGRPAGCLRLLRLLREARGDAGAALRVALGRETADAVLGRGRFGVVVALDGATCAKLLRRERSHRDRSVAHGVFAEVSALARLGETAAAPRLLDFGVVDDCYVLVLERCAHGTLFDWREARKRSGPPTDGDCVAYARVFAKVARRVAACAERRVVHLDLKLENVLLRGDPLDGPDDALCVCDFGEARLLGAAGDARITRAHGTEAVAAPEVLLGVQQSGTGQAAPVGPPADVWALGCLLYELVAGRKLFEDAVASDWPLFFVTLSNEAAPLPHEAALEPLTHLACKPALLDLLQTALRRDPAARDTAGQLAANADLFADGRPLVLRPAPPGPPRRLSSV</sequence>
<dbReference type="RefSeq" id="XP_009035241.1">
    <property type="nucleotide sequence ID" value="XM_009036993.1"/>
</dbReference>
<evidence type="ECO:0000256" key="4">
    <source>
        <dbReference type="ARBA" id="ARBA00022777"/>
    </source>
</evidence>
<dbReference type="PROSITE" id="PS00108">
    <property type="entry name" value="PROTEIN_KINASE_ST"/>
    <property type="match status" value="1"/>
</dbReference>
<dbReference type="InterPro" id="IPR000719">
    <property type="entry name" value="Prot_kinase_dom"/>
</dbReference>
<dbReference type="GeneID" id="20223975"/>
<keyword evidence="3" id="KW-0547">Nucleotide-binding</keyword>
<evidence type="ECO:0000256" key="1">
    <source>
        <dbReference type="ARBA" id="ARBA00012513"/>
    </source>
</evidence>
<proteinExistence type="predicted"/>
<feature type="compositionally biased region" description="Polar residues" evidence="6">
    <location>
        <begin position="1075"/>
        <end position="1084"/>
    </location>
</feature>
<feature type="compositionally biased region" description="Pro residues" evidence="6">
    <location>
        <begin position="870"/>
        <end position="879"/>
    </location>
</feature>
<dbReference type="PANTHER" id="PTHR43671:SF13">
    <property type="entry name" value="SERINE_THREONINE-PROTEIN KINASE NEK2"/>
    <property type="match status" value="1"/>
</dbReference>
<accession>F0Y469</accession>
<dbReference type="SMART" id="SM00220">
    <property type="entry name" value="S_TKc"/>
    <property type="match status" value="1"/>
</dbReference>
<feature type="compositionally biased region" description="Basic and acidic residues" evidence="6">
    <location>
        <begin position="856"/>
        <end position="867"/>
    </location>
</feature>
<dbReference type="GO" id="GO:0005524">
    <property type="term" value="F:ATP binding"/>
    <property type="evidence" value="ECO:0007669"/>
    <property type="project" value="UniProtKB-KW"/>
</dbReference>
<dbReference type="KEGG" id="aaf:AURANDRAFT_62610"/>
<dbReference type="OrthoDB" id="441293at2759"/>
<feature type="region of interest" description="Disordered" evidence="6">
    <location>
        <begin position="305"/>
        <end position="361"/>
    </location>
</feature>